<dbReference type="FunFam" id="3.90.1490.10:FF:000006">
    <property type="entry name" value="ATP binding protein"/>
    <property type="match status" value="1"/>
</dbReference>
<dbReference type="FunFam" id="3.40.50.620:FF:000145">
    <property type="entry name" value="ATP-binding domain containing protein"/>
    <property type="match status" value="1"/>
</dbReference>
<accession>C5A1T7</accession>
<dbReference type="PATRIC" id="fig|593117.10.peg.1863"/>
<dbReference type="KEGG" id="tga:TGAM_1854"/>
<dbReference type="PIRSF" id="PIRSF039123">
    <property type="entry name" value="Diphthamide_synthase"/>
    <property type="match status" value="1"/>
</dbReference>
<dbReference type="Pfam" id="PF01902">
    <property type="entry name" value="Diphthami_syn_2"/>
    <property type="match status" value="1"/>
</dbReference>
<keyword evidence="3" id="KW-1185">Reference proteome</keyword>
<dbReference type="InterPro" id="IPR030662">
    <property type="entry name" value="DPH6/MJ0570"/>
</dbReference>
<dbReference type="Gene3D" id="3.40.50.620">
    <property type="entry name" value="HUPs"/>
    <property type="match status" value="1"/>
</dbReference>
<dbReference type="AlphaFoldDB" id="C5A1T7"/>
<dbReference type="PaxDb" id="593117-TGAM_1854"/>
<dbReference type="InterPro" id="IPR005237">
    <property type="entry name" value="MJ0570"/>
</dbReference>
<evidence type="ECO:0000259" key="1">
    <source>
        <dbReference type="Pfam" id="PF01902"/>
    </source>
</evidence>
<gene>
    <name evidence="2" type="ordered locus">TGAM_1854</name>
</gene>
<dbReference type="SUPFAM" id="SSF52402">
    <property type="entry name" value="Adenine nucleotide alpha hydrolases-like"/>
    <property type="match status" value="1"/>
</dbReference>
<dbReference type="GO" id="GO:0005524">
    <property type="term" value="F:ATP binding"/>
    <property type="evidence" value="ECO:0007669"/>
    <property type="project" value="UniProtKB-KW"/>
</dbReference>
<dbReference type="GO" id="GO:0017178">
    <property type="term" value="F:diphthine-ammonia ligase activity"/>
    <property type="evidence" value="ECO:0007669"/>
    <property type="project" value="TreeGrafter"/>
</dbReference>
<dbReference type="InterPro" id="IPR002761">
    <property type="entry name" value="Diphthami_syn_dom"/>
</dbReference>
<dbReference type="InterPro" id="IPR022427">
    <property type="entry name" value="MJ0570_ATP-bd"/>
</dbReference>
<dbReference type="eggNOG" id="arCOG00035">
    <property type="taxonomic scope" value="Archaea"/>
</dbReference>
<dbReference type="InterPro" id="IPR014729">
    <property type="entry name" value="Rossmann-like_a/b/a_fold"/>
</dbReference>
<feature type="domain" description="Diphthamide synthase" evidence="1">
    <location>
        <begin position="4"/>
        <end position="223"/>
    </location>
</feature>
<dbReference type="Gene3D" id="3.90.1490.10">
    <property type="entry name" value="putative n-type atp pyrophosphatase, domain 2"/>
    <property type="match status" value="1"/>
</dbReference>
<keyword evidence="2" id="KW-0547">Nucleotide-binding</keyword>
<proteinExistence type="predicted"/>
<dbReference type="PANTHER" id="PTHR12196">
    <property type="entry name" value="DOMAIN OF UNKNOWN FUNCTION 71 DUF71 -CONTAINING PROTEIN"/>
    <property type="match status" value="1"/>
</dbReference>
<organism evidence="2 3">
    <name type="scientific">Thermococcus gammatolerans (strain DSM 15229 / JCM 11827 / EJ3)</name>
    <dbReference type="NCBI Taxonomy" id="593117"/>
    <lineage>
        <taxon>Archaea</taxon>
        <taxon>Methanobacteriati</taxon>
        <taxon>Methanobacteriota</taxon>
        <taxon>Thermococci</taxon>
        <taxon>Thermococcales</taxon>
        <taxon>Thermococcaceae</taxon>
        <taxon>Thermococcus</taxon>
    </lineage>
</organism>
<keyword evidence="2" id="KW-0067">ATP-binding</keyword>
<dbReference type="NCBIfam" id="TIGR00289">
    <property type="entry name" value="TIGR00289 family protein"/>
    <property type="match status" value="1"/>
</dbReference>
<protein>
    <submittedName>
        <fullName evidence="2">ATP-binding protein, PP-loop superfamily</fullName>
    </submittedName>
</protein>
<dbReference type="STRING" id="593117.TGAM_1854"/>
<dbReference type="NCBIfam" id="TIGR03679">
    <property type="entry name" value="arCOG00187"/>
    <property type="match status" value="1"/>
</dbReference>
<reference evidence="2 3" key="1">
    <citation type="journal article" date="2007" name="Genome Biol.">
        <title>Genome analysis and genome-wide proteomics of Thermococcus gammatolerans, the most radioresistant organism known amongst the Archaea.</title>
        <authorList>
            <person name="Zivanovic Y."/>
            <person name="Armengaud J."/>
            <person name="Lagorce A."/>
            <person name="Leplat C."/>
            <person name="Guerin P."/>
            <person name="Dutertre M."/>
            <person name="Anthouard V."/>
            <person name="Forterre P."/>
            <person name="Wincker P."/>
            <person name="Confalonieri F."/>
        </authorList>
    </citation>
    <scope>NUCLEOTIDE SEQUENCE [LARGE SCALE GENOMIC DNA]</scope>
    <source>
        <strain evidence="3">DSM 15229 / JCM 11827 / EJ3</strain>
    </source>
</reference>
<dbReference type="NCBIfam" id="TIGR00290">
    <property type="entry name" value="MJ0570_dom"/>
    <property type="match status" value="1"/>
</dbReference>
<dbReference type="HOGENOM" id="CLU_010289_0_2_2"/>
<dbReference type="EMBL" id="CP001398">
    <property type="protein sequence ID" value="ACS34356.1"/>
    <property type="molecule type" value="Genomic_DNA"/>
</dbReference>
<dbReference type="PANTHER" id="PTHR12196:SF2">
    <property type="entry name" value="DIPHTHINE--AMMONIA LIGASE"/>
    <property type="match status" value="1"/>
</dbReference>
<evidence type="ECO:0000313" key="3">
    <source>
        <dbReference type="Proteomes" id="UP000001488"/>
    </source>
</evidence>
<name>C5A1T7_THEGJ</name>
<dbReference type="CDD" id="cd01994">
    <property type="entry name" value="AANH_PF0828-like"/>
    <property type="match status" value="1"/>
</dbReference>
<evidence type="ECO:0000313" key="2">
    <source>
        <dbReference type="EMBL" id="ACS34356.1"/>
    </source>
</evidence>
<dbReference type="GO" id="GO:0017183">
    <property type="term" value="P:protein histidyl modification to diphthamide"/>
    <property type="evidence" value="ECO:0007669"/>
    <property type="project" value="TreeGrafter"/>
</dbReference>
<dbReference type="Proteomes" id="UP000001488">
    <property type="component" value="Chromosome"/>
</dbReference>
<sequence length="244" mass="27669">MVEMRVAVLYSGGKDSNYALYWALEQGFEVKYLVSMVSEREDSYMYHVPNIHLTELQARAIGIPLVKGFTSGEKEKEVEDMKAVLEGLKIDGVVAGALASEYQKKRVDKVARELGIESFAPAWHRDPIEYMRELIGIFDIVMIGVSAYGLDESWLGRRIDEKALEELVKLHEKYGIHVAGEGGEFETFVRDAPFFKARIVFDEVEKKWDGFNYSGVLEVKRAHLERKSKNKNRNGPIGGAQMKS</sequence>